<keyword evidence="3 9" id="KW-0853">WD repeat</keyword>
<evidence type="ECO:0000256" key="7">
    <source>
        <dbReference type="ARBA" id="ARBA00023204"/>
    </source>
</evidence>
<dbReference type="InterPro" id="IPR055410">
    <property type="entry name" value="Beta-prop_CAF1B_HIR1"/>
</dbReference>
<feature type="repeat" description="WD" evidence="9">
    <location>
        <begin position="179"/>
        <end position="213"/>
    </location>
</feature>
<protein>
    <submittedName>
        <fullName evidence="11">Chromatin assembly factor 1 subunit p60</fullName>
    </submittedName>
</protein>
<dbReference type="SUPFAM" id="SSF50978">
    <property type="entry name" value="WD40 repeat-like"/>
    <property type="match status" value="1"/>
</dbReference>
<reference evidence="11 12" key="1">
    <citation type="submission" date="2024-05" db="EMBL/GenBank/DDBJ databases">
        <title>Long read based assembly of the Candida bracarensis genome reveals expanded adhesin content.</title>
        <authorList>
            <person name="Marcet-Houben M."/>
            <person name="Ksiezopolska E."/>
            <person name="Gabaldon T."/>
        </authorList>
    </citation>
    <scope>NUCLEOTIDE SEQUENCE [LARGE SCALE GENOMIC DNA]</scope>
    <source>
        <strain evidence="11 12">CBM6</strain>
    </source>
</reference>
<keyword evidence="8" id="KW-0539">Nucleus</keyword>
<keyword evidence="4" id="KW-0677">Repeat</keyword>
<dbReference type="PROSITE" id="PS50294">
    <property type="entry name" value="WD_REPEATS_REGION"/>
    <property type="match status" value="2"/>
</dbReference>
<dbReference type="InterPro" id="IPR036322">
    <property type="entry name" value="WD40_repeat_dom_sf"/>
</dbReference>
<dbReference type="Proteomes" id="UP001623330">
    <property type="component" value="Unassembled WGS sequence"/>
</dbReference>
<evidence type="ECO:0000256" key="8">
    <source>
        <dbReference type="ARBA" id="ARBA00023242"/>
    </source>
</evidence>
<keyword evidence="7" id="KW-0234">DNA repair</keyword>
<evidence type="ECO:0000256" key="6">
    <source>
        <dbReference type="ARBA" id="ARBA00022853"/>
    </source>
</evidence>
<dbReference type="PROSITE" id="PS50082">
    <property type="entry name" value="WD_REPEATS_2"/>
    <property type="match status" value="3"/>
</dbReference>
<keyword evidence="12" id="KW-1185">Reference proteome</keyword>
<evidence type="ECO:0000256" key="1">
    <source>
        <dbReference type="ARBA" id="ARBA00004123"/>
    </source>
</evidence>
<name>A0ABR4P136_9SACH</name>
<comment type="subcellular location">
    <subcellularLocation>
        <location evidence="1">Nucleus</location>
    </subcellularLocation>
</comment>
<dbReference type="Pfam" id="PF24105">
    <property type="entry name" value="Beta-prop_CAF1B_HIR1"/>
    <property type="match status" value="1"/>
</dbReference>
<dbReference type="PANTHER" id="PTHR15271">
    <property type="entry name" value="CHROMATIN ASSEMBLY FACTOR 1 SUBUNIT B"/>
    <property type="match status" value="1"/>
</dbReference>
<feature type="repeat" description="WD" evidence="9">
    <location>
        <begin position="137"/>
        <end position="178"/>
    </location>
</feature>
<dbReference type="EMBL" id="JBEVYD010000001">
    <property type="protein sequence ID" value="KAL3235291.1"/>
    <property type="molecule type" value="Genomic_DNA"/>
</dbReference>
<comment type="caution">
    <text evidence="11">The sequence shown here is derived from an EMBL/GenBank/DDBJ whole genome shotgun (WGS) entry which is preliminary data.</text>
</comment>
<keyword evidence="6" id="KW-0156">Chromatin regulator</keyword>
<comment type="similarity">
    <text evidence="2">Belongs to the WD repeat HIR1 family.</text>
</comment>
<accession>A0ABR4P136</accession>
<dbReference type="InterPro" id="IPR001680">
    <property type="entry name" value="WD40_rpt"/>
</dbReference>
<gene>
    <name evidence="11" type="ORF">RNJ44_00050</name>
</gene>
<evidence type="ECO:0000256" key="2">
    <source>
        <dbReference type="ARBA" id="ARBA00007306"/>
    </source>
</evidence>
<evidence type="ECO:0000259" key="10">
    <source>
        <dbReference type="Pfam" id="PF24105"/>
    </source>
</evidence>
<feature type="repeat" description="WD" evidence="9">
    <location>
        <begin position="60"/>
        <end position="101"/>
    </location>
</feature>
<evidence type="ECO:0000256" key="3">
    <source>
        <dbReference type="ARBA" id="ARBA00022574"/>
    </source>
</evidence>
<dbReference type="SMART" id="SM00320">
    <property type="entry name" value="WD40"/>
    <property type="match status" value="5"/>
</dbReference>
<sequence length="472" mass="52669">MDANNLQIYWHESQPVYGVCFRGEDGLFTAGGDNKVRMWRLNFGGASRRKVETIDFLASLTLHEQAVNVIRFDHRGEVLASAGDDGQVLLWRLEEKSANNITGFGDDAGASEEAGSGEDKEWVVWKRIRSNAVNNEVVSGPSEVYDVCWSPDDKYIVTASIDNSVKVFNVSNGNCVAYVKDHNHYVQGVTWDPQNEFIVSQSVDRSINVYEIQFNTPAELKAMPNLDRIRRLRLRNRVVKGELPQISAGSDGSVLVNHSVLKTSYLFHNETLPSFFRRLVMSPCGSLLVVPTGIFKSTQADVAESQSSSANPEVNNAIYIYTRASLKQAHNKPDVCLPFLNKPAIAVAFNQNYYKLQAEKPYIDLPYKLVFAVATTNQVLFYDTESPEPISIVSNLHYTPLTDIAWSAKGDMVMVSSTDGFCSAISIDSTLFGEQIDRPASVKEVKTEDEEPKRKLDIVNILPVRKKAKEVK</sequence>
<organism evidence="11 12">
    <name type="scientific">Nakaseomyces bracarensis</name>
    <dbReference type="NCBI Taxonomy" id="273131"/>
    <lineage>
        <taxon>Eukaryota</taxon>
        <taxon>Fungi</taxon>
        <taxon>Dikarya</taxon>
        <taxon>Ascomycota</taxon>
        <taxon>Saccharomycotina</taxon>
        <taxon>Saccharomycetes</taxon>
        <taxon>Saccharomycetales</taxon>
        <taxon>Saccharomycetaceae</taxon>
        <taxon>Nakaseomyces</taxon>
    </lineage>
</organism>
<feature type="domain" description="CAF1B/HIR1 beta-propeller" evidence="10">
    <location>
        <begin position="7"/>
        <end position="428"/>
    </location>
</feature>
<dbReference type="Gene3D" id="2.130.10.10">
    <property type="entry name" value="YVTN repeat-like/Quinoprotein amine dehydrogenase"/>
    <property type="match status" value="3"/>
</dbReference>
<dbReference type="PANTHER" id="PTHR15271:SF4">
    <property type="entry name" value="CHROMATIN ASSEMBLY FACTOR 1 SUBUNIT B"/>
    <property type="match status" value="1"/>
</dbReference>
<evidence type="ECO:0000256" key="4">
    <source>
        <dbReference type="ARBA" id="ARBA00022737"/>
    </source>
</evidence>
<evidence type="ECO:0000256" key="5">
    <source>
        <dbReference type="ARBA" id="ARBA00022763"/>
    </source>
</evidence>
<evidence type="ECO:0000313" key="12">
    <source>
        <dbReference type="Proteomes" id="UP001623330"/>
    </source>
</evidence>
<dbReference type="InterPro" id="IPR015943">
    <property type="entry name" value="WD40/YVTN_repeat-like_dom_sf"/>
</dbReference>
<keyword evidence="5" id="KW-0227">DNA damage</keyword>
<evidence type="ECO:0000256" key="9">
    <source>
        <dbReference type="PROSITE-ProRule" id="PRU00221"/>
    </source>
</evidence>
<dbReference type="InterPro" id="IPR045145">
    <property type="entry name" value="PTHR15271"/>
</dbReference>
<proteinExistence type="inferred from homology"/>
<evidence type="ECO:0000313" key="11">
    <source>
        <dbReference type="EMBL" id="KAL3235291.1"/>
    </source>
</evidence>